<dbReference type="Proteomes" id="UP000035444">
    <property type="component" value="Unassembled WGS sequence"/>
</dbReference>
<reference evidence="1 2" key="1">
    <citation type="submission" date="2015-03" db="EMBL/GenBank/DDBJ databases">
        <title>Genome Sequence of Kiloniella spongiae MEBiC09566, isolated from a marine sponge.</title>
        <authorList>
            <person name="Shao Z."/>
            <person name="Wang L."/>
            <person name="Li X."/>
        </authorList>
    </citation>
    <scope>NUCLEOTIDE SEQUENCE [LARGE SCALE GENOMIC DNA]</scope>
    <source>
        <strain evidence="1 2">MEBiC09566</strain>
    </source>
</reference>
<name>A0A0H2MWY6_9PROT</name>
<gene>
    <name evidence="1" type="ORF">WH96_08670</name>
</gene>
<dbReference type="EMBL" id="LAQL01000005">
    <property type="protein sequence ID" value="KLN61215.1"/>
    <property type="molecule type" value="Genomic_DNA"/>
</dbReference>
<evidence type="ECO:0000313" key="1">
    <source>
        <dbReference type="EMBL" id="KLN61215.1"/>
    </source>
</evidence>
<organism evidence="1 2">
    <name type="scientific">Kiloniella spongiae</name>
    <dbReference type="NCBI Taxonomy" id="1489064"/>
    <lineage>
        <taxon>Bacteria</taxon>
        <taxon>Pseudomonadati</taxon>
        <taxon>Pseudomonadota</taxon>
        <taxon>Alphaproteobacteria</taxon>
        <taxon>Rhodospirillales</taxon>
        <taxon>Kiloniellaceae</taxon>
        <taxon>Kiloniella</taxon>
    </lineage>
</organism>
<dbReference type="SUPFAM" id="SSF53850">
    <property type="entry name" value="Periplasmic binding protein-like II"/>
    <property type="match status" value="1"/>
</dbReference>
<sequence>MFAGPTFSANSGTLSIGTISSEPVGDIKTFTPFANYLAEELIDDGVDGIKVVIAPDINQMVAMLKQKEIDLFIDSSITASIVNKLSGSEFMLRRWKKGRAKYRSVVFVAENSDIQQINDLQGKIIAFEEPFSTSGYVLPALAILQSQNVLHQLDRLSSAPIADEIGFVMAYDSETQIVWLERDLVAAAAMSEDDYLEYAQSAMIPMRVLHTTSYVPYHVVVHRAGLDPILIKRIKQVLKTAHDDRKGADVLKHFERTTKFDEIPDDLLQEIKRFDPYLGDVPIGGEIGQ</sequence>
<evidence type="ECO:0008006" key="3">
    <source>
        <dbReference type="Google" id="ProtNLM"/>
    </source>
</evidence>
<dbReference type="AlphaFoldDB" id="A0A0H2MWY6"/>
<dbReference type="PANTHER" id="PTHR35841">
    <property type="entry name" value="PHOSPHONATES-BINDING PERIPLASMIC PROTEIN"/>
    <property type="match status" value="1"/>
</dbReference>
<accession>A0A0H2MWY6</accession>
<dbReference type="PANTHER" id="PTHR35841:SF1">
    <property type="entry name" value="PHOSPHONATES-BINDING PERIPLASMIC PROTEIN"/>
    <property type="match status" value="1"/>
</dbReference>
<protein>
    <recommendedName>
        <fullName evidence="3">Solute-binding protein family 3/N-terminal domain-containing protein</fullName>
    </recommendedName>
</protein>
<proteinExistence type="predicted"/>
<evidence type="ECO:0000313" key="2">
    <source>
        <dbReference type="Proteomes" id="UP000035444"/>
    </source>
</evidence>
<dbReference type="Gene3D" id="3.40.190.10">
    <property type="entry name" value="Periplasmic binding protein-like II"/>
    <property type="match status" value="2"/>
</dbReference>
<dbReference type="STRING" id="1489064.WH96_08670"/>
<comment type="caution">
    <text evidence="1">The sequence shown here is derived from an EMBL/GenBank/DDBJ whole genome shotgun (WGS) entry which is preliminary data.</text>
</comment>
<dbReference type="Pfam" id="PF12974">
    <property type="entry name" value="Phosphonate-bd"/>
    <property type="match status" value="1"/>
</dbReference>
<keyword evidence="2" id="KW-1185">Reference proteome</keyword>